<dbReference type="OrthoDB" id="2243669at2759"/>
<dbReference type="Proteomes" id="UP000241890">
    <property type="component" value="Unassembled WGS sequence"/>
</dbReference>
<feature type="domain" description="DUF202" evidence="6">
    <location>
        <begin position="8"/>
        <end position="85"/>
    </location>
</feature>
<feature type="transmembrane region" description="Helical" evidence="5">
    <location>
        <begin position="20"/>
        <end position="38"/>
    </location>
</feature>
<feature type="transmembrane region" description="Helical" evidence="5">
    <location>
        <begin position="103"/>
        <end position="123"/>
    </location>
</feature>
<evidence type="ECO:0000256" key="4">
    <source>
        <dbReference type="ARBA" id="ARBA00023136"/>
    </source>
</evidence>
<protein>
    <submittedName>
        <fullName evidence="7">Vacuolar transporter chaperone 1</fullName>
    </submittedName>
</protein>
<evidence type="ECO:0000256" key="1">
    <source>
        <dbReference type="ARBA" id="ARBA00004127"/>
    </source>
</evidence>
<keyword evidence="2 5" id="KW-0812">Transmembrane</keyword>
<dbReference type="InterPro" id="IPR051572">
    <property type="entry name" value="VTC_Complex_Subunit"/>
</dbReference>
<evidence type="ECO:0000256" key="2">
    <source>
        <dbReference type="ARBA" id="ARBA00022692"/>
    </source>
</evidence>
<dbReference type="EMBL" id="BEYU01000031">
    <property type="protein sequence ID" value="GBG27472.1"/>
    <property type="molecule type" value="Genomic_DNA"/>
</dbReference>
<evidence type="ECO:0000313" key="8">
    <source>
        <dbReference type="Proteomes" id="UP000241890"/>
    </source>
</evidence>
<organism evidence="7 8">
    <name type="scientific">Hondaea fermentalgiana</name>
    <dbReference type="NCBI Taxonomy" id="2315210"/>
    <lineage>
        <taxon>Eukaryota</taxon>
        <taxon>Sar</taxon>
        <taxon>Stramenopiles</taxon>
        <taxon>Bigyra</taxon>
        <taxon>Labyrinthulomycetes</taxon>
        <taxon>Thraustochytrida</taxon>
        <taxon>Thraustochytriidae</taxon>
        <taxon>Hondaea</taxon>
    </lineage>
</organism>
<evidence type="ECO:0000313" key="7">
    <source>
        <dbReference type="EMBL" id="GBG27472.1"/>
    </source>
</evidence>
<evidence type="ECO:0000259" key="6">
    <source>
        <dbReference type="Pfam" id="PF02656"/>
    </source>
</evidence>
<dbReference type="AlphaFoldDB" id="A0A2R5G8U1"/>
<keyword evidence="3 5" id="KW-1133">Transmembrane helix</keyword>
<dbReference type="Pfam" id="PF02656">
    <property type="entry name" value="DUF202"/>
    <property type="match status" value="1"/>
</dbReference>
<keyword evidence="4 5" id="KW-0472">Membrane</keyword>
<reference evidence="7 8" key="1">
    <citation type="submission" date="2017-12" db="EMBL/GenBank/DDBJ databases">
        <title>Sequencing, de novo assembly and annotation of complete genome of a new Thraustochytrid species, strain FCC1311.</title>
        <authorList>
            <person name="Sedici K."/>
            <person name="Godart F."/>
            <person name="Aiese Cigliano R."/>
            <person name="Sanseverino W."/>
            <person name="Barakat M."/>
            <person name="Ortet P."/>
            <person name="Marechal E."/>
            <person name="Cagnac O."/>
            <person name="Amato A."/>
        </authorList>
    </citation>
    <scope>NUCLEOTIDE SEQUENCE [LARGE SCALE GENOMIC DNA]</scope>
</reference>
<proteinExistence type="predicted"/>
<accession>A0A2R5G8U1</accession>
<dbReference type="InterPro" id="IPR003807">
    <property type="entry name" value="DUF202"/>
</dbReference>
<evidence type="ECO:0000256" key="5">
    <source>
        <dbReference type="SAM" id="Phobius"/>
    </source>
</evidence>
<dbReference type="PANTHER" id="PTHR46140:SF1">
    <property type="entry name" value="VACUOLAR TRANSPORTER CHAPERONE COMPLEX SUBUNIT 4-RELATED"/>
    <property type="match status" value="1"/>
</dbReference>
<evidence type="ECO:0000256" key="3">
    <source>
        <dbReference type="ARBA" id="ARBA00022989"/>
    </source>
</evidence>
<comment type="caution">
    <text evidence="7">The sequence shown here is derived from an EMBL/GenBank/DDBJ whole genome shotgun (WGS) entry which is preliminary data.</text>
</comment>
<keyword evidence="8" id="KW-1185">Reference proteome</keyword>
<dbReference type="PANTHER" id="PTHR46140">
    <property type="entry name" value="VACUOLAR TRANSPORTER CHAPERONE 1-RELATED"/>
    <property type="match status" value="1"/>
</dbReference>
<gene>
    <name evidence="7" type="ORF">FCC1311_036942</name>
</gene>
<dbReference type="GO" id="GO:0012505">
    <property type="term" value="C:endomembrane system"/>
    <property type="evidence" value="ECO:0007669"/>
    <property type="project" value="UniProtKB-SubCell"/>
</dbReference>
<name>A0A2R5G8U1_9STRA</name>
<comment type="subcellular location">
    <subcellularLocation>
        <location evidence="1">Endomembrane system</location>
        <topology evidence="1">Multi-pass membrane protein</topology>
    </subcellularLocation>
</comment>
<dbReference type="InParanoid" id="A0A2R5G8U1"/>
<feature type="transmembrane region" description="Helical" evidence="5">
    <location>
        <begin position="58"/>
        <end position="82"/>
    </location>
</feature>
<sequence>MATRIEPKVLLANERTYVSWMRMASVMGAIGSGLLAGASDHGSGQEAQGQVASGATGVARAAGLVLMPVAVLFALHAAYTYWSRNVKIQKRVYTDIANETVPLLLGGVLVVSLTSVLLLDIIMGDTISLK</sequence>